<dbReference type="InterPro" id="IPR004140">
    <property type="entry name" value="Exo70"/>
</dbReference>
<evidence type="ECO:0000313" key="6">
    <source>
        <dbReference type="Proteomes" id="UP000583929"/>
    </source>
</evidence>
<protein>
    <recommendedName>
        <fullName evidence="4">Exocyst complex subunit Exo70 C-terminal domain-containing protein</fullName>
    </recommendedName>
</protein>
<dbReference type="Pfam" id="PF03081">
    <property type="entry name" value="Exo70_C"/>
    <property type="match status" value="2"/>
</dbReference>
<reference evidence="5 6" key="1">
    <citation type="journal article" date="2020" name="bioRxiv">
        <title>Sequence and annotation of 42 cannabis genomes reveals extensive copy number variation in cannabinoid synthesis and pathogen resistance genes.</title>
        <authorList>
            <person name="Mckernan K.J."/>
            <person name="Helbert Y."/>
            <person name="Kane L.T."/>
            <person name="Ebling H."/>
            <person name="Zhang L."/>
            <person name="Liu B."/>
            <person name="Eaton Z."/>
            <person name="Mclaughlin S."/>
            <person name="Kingan S."/>
            <person name="Baybayan P."/>
            <person name="Concepcion G."/>
            <person name="Jordan M."/>
            <person name="Riva A."/>
            <person name="Barbazuk W."/>
            <person name="Harkins T."/>
        </authorList>
    </citation>
    <scope>NUCLEOTIDE SEQUENCE [LARGE SCALE GENOMIC DNA]</scope>
    <source>
        <strain evidence="6">cv. Jamaican Lion 4</strain>
        <tissue evidence="5">Leaf</tissue>
    </source>
</reference>
<dbReference type="GO" id="GO:0005546">
    <property type="term" value="F:phosphatidylinositol-4,5-bisphosphate binding"/>
    <property type="evidence" value="ECO:0007669"/>
    <property type="project" value="InterPro"/>
</dbReference>
<evidence type="ECO:0000256" key="3">
    <source>
        <dbReference type="SAM" id="MobiDB-lite"/>
    </source>
</evidence>
<dbReference type="AlphaFoldDB" id="A0A7J6HCS9"/>
<comment type="caution">
    <text evidence="5">The sequence shown here is derived from an EMBL/GenBank/DDBJ whole genome shotgun (WGS) entry which is preliminary data.</text>
</comment>
<dbReference type="Proteomes" id="UP000583929">
    <property type="component" value="Unassembled WGS sequence"/>
</dbReference>
<dbReference type="EMBL" id="JAATIQ010000053">
    <property type="protein sequence ID" value="KAF4392448.1"/>
    <property type="molecule type" value="Genomic_DNA"/>
</dbReference>
<feature type="compositionally biased region" description="Low complexity" evidence="3">
    <location>
        <begin position="13"/>
        <end position="29"/>
    </location>
</feature>
<dbReference type="Gene3D" id="1.20.1280.170">
    <property type="entry name" value="Exocyst complex component Exo70"/>
    <property type="match status" value="2"/>
</dbReference>
<dbReference type="FunFam" id="1.20.1280.170:FF:000003">
    <property type="entry name" value="Exocyst subunit Exo70 family protein"/>
    <property type="match status" value="1"/>
</dbReference>
<proteinExistence type="inferred from homology"/>
<evidence type="ECO:0000313" key="5">
    <source>
        <dbReference type="EMBL" id="KAF4392448.1"/>
    </source>
</evidence>
<organism evidence="5 6">
    <name type="scientific">Cannabis sativa</name>
    <name type="common">Hemp</name>
    <name type="synonym">Marijuana</name>
    <dbReference type="NCBI Taxonomy" id="3483"/>
    <lineage>
        <taxon>Eukaryota</taxon>
        <taxon>Viridiplantae</taxon>
        <taxon>Streptophyta</taxon>
        <taxon>Embryophyta</taxon>
        <taxon>Tracheophyta</taxon>
        <taxon>Spermatophyta</taxon>
        <taxon>Magnoliopsida</taxon>
        <taxon>eudicotyledons</taxon>
        <taxon>Gunneridae</taxon>
        <taxon>Pentapetalae</taxon>
        <taxon>rosids</taxon>
        <taxon>fabids</taxon>
        <taxon>Rosales</taxon>
        <taxon>Cannabaceae</taxon>
        <taxon>Cannabis</taxon>
    </lineage>
</organism>
<dbReference type="GO" id="GO:0000145">
    <property type="term" value="C:exocyst"/>
    <property type="evidence" value="ECO:0007669"/>
    <property type="project" value="InterPro"/>
</dbReference>
<feature type="region of interest" description="Disordered" evidence="3">
    <location>
        <begin position="1"/>
        <end position="32"/>
    </location>
</feature>
<name>A0A7J6HCS9_CANSA</name>
<feature type="compositionally biased region" description="Polar residues" evidence="3">
    <location>
        <begin position="1"/>
        <end position="12"/>
    </location>
</feature>
<evidence type="ECO:0000259" key="4">
    <source>
        <dbReference type="Pfam" id="PF03081"/>
    </source>
</evidence>
<evidence type="ECO:0000256" key="2">
    <source>
        <dbReference type="ARBA" id="ARBA00022448"/>
    </source>
</evidence>
<dbReference type="SUPFAM" id="SSF74788">
    <property type="entry name" value="Cullin repeat-like"/>
    <property type="match status" value="2"/>
</dbReference>
<keyword evidence="6" id="KW-1185">Reference proteome</keyword>
<dbReference type="Pfam" id="PF20669">
    <property type="entry name" value="Exo70_N"/>
    <property type="match status" value="2"/>
</dbReference>
<gene>
    <name evidence="5" type="ORF">G4B88_005407</name>
</gene>
<dbReference type="PANTHER" id="PTHR12542">
    <property type="entry name" value="EXOCYST COMPLEX PROTEIN EXO70"/>
    <property type="match status" value="1"/>
</dbReference>
<dbReference type="InterPro" id="IPR016159">
    <property type="entry name" value="Cullin_repeat-like_dom_sf"/>
</dbReference>
<dbReference type="PANTHER" id="PTHR12542:SF17">
    <property type="entry name" value="EXOCYST SUBUNIT EXO70 FAMILY PROTEIN"/>
    <property type="match status" value="1"/>
</dbReference>
<dbReference type="GO" id="GO:0006887">
    <property type="term" value="P:exocytosis"/>
    <property type="evidence" value="ECO:0007669"/>
    <property type="project" value="InterPro"/>
</dbReference>
<dbReference type="InterPro" id="IPR046364">
    <property type="entry name" value="Exo70_C"/>
</dbReference>
<accession>A0A7J6HCS9</accession>
<keyword evidence="2" id="KW-0813">Transport</keyword>
<feature type="domain" description="Exocyst complex subunit Exo70 C-terminal" evidence="4">
    <location>
        <begin position="811"/>
        <end position="1178"/>
    </location>
</feature>
<comment type="similarity">
    <text evidence="1">Belongs to the EXO70 family.</text>
</comment>
<sequence>MFFRSRSPSPANSPLRTRPGTTPTSSPHRTFNDSLMDENIEIAQSLIDSWESNETVSLFNGDRQEARQYLHAVKDLQSAMHHFISQSSASDKLIKAQNLMETAMKRLQKEFYQILSSNRQYLDPESVSSHSSRASTISSYSDFEDELEDELRATTESISEVERVSMAAMTDLKSIADCMISAGYAKECVKVYNMVRKSIVDEGLYHLGVERMTFSQIQKMDWDVMEIKIKSWLNAVKVAVKTLFYGERILSDHVFSSSETIRESCFSEICGEGATMLFGFPEMVAKCKKSLEKMFRTLDMYQSISDLWPEIDSIFSYHSTSTVRSLAMNSLLRLGEAVRTMLTDFESAIQKDSSKTPVPSGGIHPLTRYVMNYISFLGDYSEILSDIVADWPLSVHTPLPESYFGSLDTDPEGTSSISVRFAWLILVLLCKLDGKAELYKDVSLSYIFLANNLQYVVVKVRSSNLKFLLGEDWVANHEAKVKQYVSNYERVGWSKVFTALPEDPTADLTPEQANVIFHKLIFSFEEAYRKQTSWVVPDPKLRDEIKVTLAKKLVTPYRKYYEKHRGGLMSLCGSDSLVRYAPENIDNFLSDLFFGVGNVGSLPSSSTTSSPASSTHSRNVELAQSQINKWEANDTVSIFNGDRENAKQYLNAVKGLQSAMQNFISQKSATEKLIRAQFLMETAMRRLQREFYHILSSNRECLDPESVSSHSSSRTSTISSFSDFEDELEDELRVTTESISEVERVSIAAMADLKSIADCMISAGYAKECVKIYTNVRKYIIDQGLYRLGVEKMSFSQIQKLEWNIMEIKIKSWLKAVKVAVKTLFYGERILCDQVFASSESIRELWFNEICGEGATLLFSFPELVAKSKKSPEKMFRTLDLYEAITDLWPEINSIFSYKSTSAVRSQASNSLIKLNESVRTMMTDFESAILKDSSKKKPVPGGGIHPLTRYVMNYISFLADYSEVLSIIVADWPLPVHAPLPESYFGSSNNNKNDHETSSSSSPGLSVRIAWLILVLLCKLDGKATLFKDVSLPYIFLANNLQYVVVKVRNSNLKFILGDVWISKHEAKLKQYVSSFEAVGWSTVFSSIPDDPTADISPEQAKKIFKKFISSFEEAYCKQISWVAPDPKLRYLIKASVADKIVGPYKVFYERNRIGLVTVCGSDSVVRYTPENLDSFLCDHFSLGLEM</sequence>
<evidence type="ECO:0000256" key="1">
    <source>
        <dbReference type="ARBA" id="ARBA00006756"/>
    </source>
</evidence>
<feature type="domain" description="Exocyst complex subunit Exo70 C-terminal" evidence="4">
    <location>
        <begin position="230"/>
        <end position="591"/>
    </location>
</feature>